<accession>A0A8C2IDE4</accession>
<dbReference type="Pfam" id="PF18139">
    <property type="entry name" value="LSDAT_euk"/>
    <property type="match status" value="1"/>
</dbReference>
<dbReference type="GO" id="GO:0005886">
    <property type="term" value="C:plasma membrane"/>
    <property type="evidence" value="ECO:0007669"/>
    <property type="project" value="TreeGrafter"/>
</dbReference>
<keyword evidence="4 8" id="KW-1133">Transmembrane helix</keyword>
<evidence type="ECO:0000256" key="5">
    <source>
        <dbReference type="ARBA" id="ARBA00023065"/>
    </source>
</evidence>
<evidence type="ECO:0000313" key="11">
    <source>
        <dbReference type="Ensembl" id="ENSCCRP00020078220.1"/>
    </source>
</evidence>
<comment type="subcellular location">
    <subcellularLocation>
        <location evidence="1">Membrane</location>
        <topology evidence="1">Multi-pass membrane protein</topology>
    </subcellularLocation>
</comment>
<dbReference type="GO" id="GO:0099604">
    <property type="term" value="F:ligand-gated calcium channel activity"/>
    <property type="evidence" value="ECO:0007669"/>
    <property type="project" value="TreeGrafter"/>
</dbReference>
<dbReference type="Pfam" id="PF25508">
    <property type="entry name" value="TRPM2"/>
    <property type="match status" value="1"/>
</dbReference>
<evidence type="ECO:0000256" key="6">
    <source>
        <dbReference type="ARBA" id="ARBA00023136"/>
    </source>
</evidence>
<proteinExistence type="predicted"/>
<feature type="domain" description="TRPM SLOG" evidence="9">
    <location>
        <begin position="71"/>
        <end position="244"/>
    </location>
</feature>
<dbReference type="GO" id="GO:0005227">
    <property type="term" value="F:calcium-activated cation channel activity"/>
    <property type="evidence" value="ECO:0007669"/>
    <property type="project" value="TreeGrafter"/>
</dbReference>
<evidence type="ECO:0000259" key="9">
    <source>
        <dbReference type="Pfam" id="PF18139"/>
    </source>
</evidence>
<evidence type="ECO:0000313" key="12">
    <source>
        <dbReference type="Proteomes" id="UP000694701"/>
    </source>
</evidence>
<keyword evidence="3 8" id="KW-0812">Transmembrane</keyword>
<keyword evidence="5" id="KW-0406">Ion transport</keyword>
<feature type="transmembrane region" description="Helical" evidence="8">
    <location>
        <begin position="269"/>
        <end position="287"/>
    </location>
</feature>
<sequence>MIKKRVCTTFVEDSSSNGALCQCGGARDIHAPISAGDHVISQWDSEEHTSEYPTDAFGQLEFAGAGRRNSPFLRLAHDTPPDNVYSLMTSQWGLPIPNLVVSVVGGEGKEKVKPRVREVIRQGLVRAAQSTGAWIMTSGLREGVGRCVGEAVRDHCATASSLSQAKVIAVGVAPWGLIYQRQQLVNPQGSFPARYYVHNMPHECSCLDNNHQAFLLIDDGSVGHRGTETMFRANLEDFISHQRTGIWEACGSGEHTARDWIESACRPKVFLLLVVTFVFFTQALSIYQNRDLITVFHGDQEGRDDFDRIILRALVRAAKRDANDPSEYTEELKLAVAWDRVDIAKSELFNGDIHWRYEDLEESMTDALVNDKPHFVRLFVENGLNILDYLTYHRLESLYSSLSDCNLVSSFLQRRLQERVGLAGSQARLALPDENHHATSHTTQSAARDLTLYEVSRVLSEIMEDVCQPFYYAPLGVEQGWASRKAMKVPVRFFQRYWGW</sequence>
<dbReference type="PANTHER" id="PTHR13800">
    <property type="entry name" value="TRANSIENT RECEPTOR POTENTIAL CATION CHANNEL, SUBFAMILY M, MEMBER 6"/>
    <property type="match status" value="1"/>
</dbReference>
<keyword evidence="2" id="KW-0813">Transport</keyword>
<evidence type="ECO:0000256" key="4">
    <source>
        <dbReference type="ARBA" id="ARBA00022989"/>
    </source>
</evidence>
<evidence type="ECO:0000256" key="3">
    <source>
        <dbReference type="ARBA" id="ARBA00022692"/>
    </source>
</evidence>
<evidence type="ECO:0000259" key="10">
    <source>
        <dbReference type="Pfam" id="PF25508"/>
    </source>
</evidence>
<protein>
    <submittedName>
        <fullName evidence="11">Transient receptor potential cation channel, subfamily M, member 4a</fullName>
    </submittedName>
</protein>
<dbReference type="InterPro" id="IPR050927">
    <property type="entry name" value="TRPM"/>
</dbReference>
<keyword evidence="7" id="KW-0407">Ion channel</keyword>
<dbReference type="InterPro" id="IPR057366">
    <property type="entry name" value="TRPM-like"/>
</dbReference>
<dbReference type="AlphaFoldDB" id="A0A8C2IDE4"/>
<dbReference type="Ensembl" id="ENSCCRT00020085762.1">
    <property type="protein sequence ID" value="ENSCCRP00020078220.1"/>
    <property type="gene ID" value="ENSCCRG00020036371.1"/>
</dbReference>
<feature type="domain" description="TRPM-like" evidence="10">
    <location>
        <begin position="347"/>
        <end position="476"/>
    </location>
</feature>
<reference evidence="11" key="1">
    <citation type="submission" date="2025-08" db="UniProtKB">
        <authorList>
            <consortium name="Ensembl"/>
        </authorList>
    </citation>
    <scope>IDENTIFICATION</scope>
</reference>
<name>A0A8C2IDE4_CYPCA</name>
<organism evidence="11 12">
    <name type="scientific">Cyprinus carpio</name>
    <name type="common">Common carp</name>
    <dbReference type="NCBI Taxonomy" id="7962"/>
    <lineage>
        <taxon>Eukaryota</taxon>
        <taxon>Metazoa</taxon>
        <taxon>Chordata</taxon>
        <taxon>Craniata</taxon>
        <taxon>Vertebrata</taxon>
        <taxon>Euteleostomi</taxon>
        <taxon>Actinopterygii</taxon>
        <taxon>Neopterygii</taxon>
        <taxon>Teleostei</taxon>
        <taxon>Ostariophysi</taxon>
        <taxon>Cypriniformes</taxon>
        <taxon>Cyprinidae</taxon>
        <taxon>Cyprininae</taxon>
        <taxon>Cyprinus</taxon>
    </lineage>
</organism>
<dbReference type="Proteomes" id="UP000694701">
    <property type="component" value="Unplaced"/>
</dbReference>
<evidence type="ECO:0000256" key="7">
    <source>
        <dbReference type="ARBA" id="ARBA00023303"/>
    </source>
</evidence>
<evidence type="ECO:0000256" key="2">
    <source>
        <dbReference type="ARBA" id="ARBA00022448"/>
    </source>
</evidence>
<keyword evidence="6 8" id="KW-0472">Membrane</keyword>
<evidence type="ECO:0000256" key="1">
    <source>
        <dbReference type="ARBA" id="ARBA00004141"/>
    </source>
</evidence>
<dbReference type="InterPro" id="IPR041491">
    <property type="entry name" value="TRPM_SLOG"/>
</dbReference>
<dbReference type="PANTHER" id="PTHR13800:SF6">
    <property type="entry name" value="TRANSIENT RECEPTOR POTENTIAL CATION CHANNEL SUBFAMILY M MEMBER 4"/>
    <property type="match status" value="1"/>
</dbReference>
<evidence type="ECO:0000256" key="8">
    <source>
        <dbReference type="SAM" id="Phobius"/>
    </source>
</evidence>